<dbReference type="Gene3D" id="3.20.20.210">
    <property type="match status" value="1"/>
</dbReference>
<dbReference type="PANTHER" id="PTHR47099">
    <property type="entry name" value="METHYLCOBAMIDE:COM METHYLTRANSFERASE MTBA"/>
    <property type="match status" value="1"/>
</dbReference>
<dbReference type="CDD" id="cd03465">
    <property type="entry name" value="URO-D_like"/>
    <property type="match status" value="1"/>
</dbReference>
<reference evidence="2 3" key="1">
    <citation type="submission" date="2019-11" db="EMBL/GenBank/DDBJ databases">
        <title>Genome sequence of Moorella glycerini DSM11254.</title>
        <authorList>
            <person name="Poehlein A."/>
            <person name="Boeer T."/>
            <person name="Daniel R."/>
        </authorList>
    </citation>
    <scope>NUCLEOTIDE SEQUENCE [LARGE SCALE GENOMIC DNA]</scope>
    <source>
        <strain evidence="2 3">DSM 11254</strain>
    </source>
</reference>
<dbReference type="GO" id="GO:0006779">
    <property type="term" value="P:porphyrin-containing compound biosynthetic process"/>
    <property type="evidence" value="ECO:0007669"/>
    <property type="project" value="InterPro"/>
</dbReference>
<dbReference type="InterPro" id="IPR052024">
    <property type="entry name" value="Methanogen_methyltrans"/>
</dbReference>
<dbReference type="Pfam" id="PF01208">
    <property type="entry name" value="URO-D"/>
    <property type="match status" value="1"/>
</dbReference>
<name>A0A6I5ZMJ2_9FIRM</name>
<dbReference type="Proteomes" id="UP000425916">
    <property type="component" value="Chromosome"/>
</dbReference>
<accession>A0A6I5ZMJ2</accession>
<dbReference type="SUPFAM" id="SSF51726">
    <property type="entry name" value="UROD/MetE-like"/>
    <property type="match status" value="1"/>
</dbReference>
<dbReference type="PANTHER" id="PTHR47099:SF1">
    <property type="entry name" value="METHYLCOBAMIDE:COM METHYLTRANSFERASE MTBA"/>
    <property type="match status" value="1"/>
</dbReference>
<dbReference type="AlphaFoldDB" id="A0A6I5ZMJ2"/>
<organism evidence="2 3">
    <name type="scientific">Neomoorella glycerini</name>
    <dbReference type="NCBI Taxonomy" id="55779"/>
    <lineage>
        <taxon>Bacteria</taxon>
        <taxon>Bacillati</taxon>
        <taxon>Bacillota</taxon>
        <taxon>Clostridia</taxon>
        <taxon>Neomoorellales</taxon>
        <taxon>Neomoorellaceae</taxon>
        <taxon>Neomoorella</taxon>
    </lineage>
</organism>
<feature type="domain" description="Uroporphyrinogen decarboxylase (URO-D)" evidence="1">
    <location>
        <begin position="5"/>
        <end position="329"/>
    </location>
</feature>
<dbReference type="InterPro" id="IPR000257">
    <property type="entry name" value="Uroporphyrinogen_deCOase"/>
</dbReference>
<evidence type="ECO:0000313" key="2">
    <source>
        <dbReference type="EMBL" id="QGP90841.1"/>
    </source>
</evidence>
<evidence type="ECO:0000313" key="3">
    <source>
        <dbReference type="Proteomes" id="UP000425916"/>
    </source>
</evidence>
<gene>
    <name evidence="2" type="primary">hemE_1</name>
    <name evidence="2" type="ORF">MGLY_01520</name>
</gene>
<dbReference type="GO" id="GO:0004853">
    <property type="term" value="F:uroporphyrinogen decarboxylase activity"/>
    <property type="evidence" value="ECO:0007669"/>
    <property type="project" value="UniProtKB-EC"/>
</dbReference>
<keyword evidence="2" id="KW-0456">Lyase</keyword>
<evidence type="ECO:0000259" key="1">
    <source>
        <dbReference type="Pfam" id="PF01208"/>
    </source>
</evidence>
<sequence length="341" mass="38574">MNAYQRVMGLLDGKEIDRLPVAPILMAFAAHYYGKTYRDYYLDYRVLVESYLRSWRDFDFDMVMVISDPFRETEGFGTQFEYPEEGVPVMREHLLKKLEEMVNLKEPDPRTARRMRDRLQAIEYFRREIGSEVPIVGWVEGPFAEAADLRGVQELMLDLMDAPEMVKELLEITLRAGLNFAREQVRAGADLIGIGDAAASLVSPLMYEEVVLPYEQRLIEGIHAAGAKVKLHICGNTTNLLPFMAQTGADIIDLDWMVDLKLAREHFGDKICICGNVDPVAVLLQGRPEEIRRAAYQCIQDAGHPFILSPGCEVPAATPPENLLALCRVPKEITREQIIAS</sequence>
<proteinExistence type="predicted"/>
<dbReference type="EMBL" id="CP046244">
    <property type="protein sequence ID" value="QGP90841.1"/>
    <property type="molecule type" value="Genomic_DNA"/>
</dbReference>
<dbReference type="EC" id="4.1.1.37" evidence="2"/>
<keyword evidence="3" id="KW-1185">Reference proteome</keyword>
<dbReference type="OrthoDB" id="8452307at2"/>
<protein>
    <submittedName>
        <fullName evidence="2">Uroporphyrinogen decarboxylase</fullName>
        <ecNumber evidence="2">4.1.1.37</ecNumber>
    </submittedName>
</protein>
<dbReference type="RefSeq" id="WP_156271299.1">
    <property type="nucleotide sequence ID" value="NZ_CP046244.1"/>
</dbReference>
<dbReference type="InterPro" id="IPR038071">
    <property type="entry name" value="UROD/MetE-like_sf"/>
</dbReference>